<keyword evidence="4" id="KW-1185">Reference proteome</keyword>
<gene>
    <name evidence="3" type="ORF">FHR37_003445</name>
</gene>
<proteinExistence type="predicted"/>
<feature type="region of interest" description="Disordered" evidence="1">
    <location>
        <begin position="244"/>
        <end position="265"/>
    </location>
</feature>
<reference evidence="3 4" key="1">
    <citation type="submission" date="2020-07" db="EMBL/GenBank/DDBJ databases">
        <title>Sequencing the genomes of 1000 actinobacteria strains.</title>
        <authorList>
            <person name="Klenk H.-P."/>
        </authorList>
    </citation>
    <scope>NUCLEOTIDE SEQUENCE [LARGE SCALE GENOMIC DNA]</scope>
    <source>
        <strain evidence="3 4">DSM 45117</strain>
    </source>
</reference>
<comment type="caution">
    <text evidence="3">The sequence shown here is derived from an EMBL/GenBank/DDBJ whole genome shotgun (WGS) entry which is preliminary data.</text>
</comment>
<sequence length="265" mass="28166">MNSNPASKPHSGTFSDAVEPTSMLVTPNGINGYSETLLDSVDQIMSLVSPSAWILEIVYGTLAVDPFQEVVKRLGGDWNYFADCADLWRILGDTHRAIATNLRRGNAVLDQTWNGRAADTAFAYFHDLTGHLDAMGNTLHRCAKEYERLTLLVWYAVKGLGAGLQALIDLALTMAIAAAAGGATAGTGFGPAVAAAIIALQATRMIRVWDKIADYLTVFEAGVFGVGGVVAELRFVAEHLPQPPASPGLSTAPPTGDWNTHGHGF</sequence>
<organism evidence="3 4">
    <name type="scientific">Actinopolymorpha cephalotaxi</name>
    <dbReference type="NCBI Taxonomy" id="504797"/>
    <lineage>
        <taxon>Bacteria</taxon>
        <taxon>Bacillati</taxon>
        <taxon>Actinomycetota</taxon>
        <taxon>Actinomycetes</taxon>
        <taxon>Propionibacteriales</taxon>
        <taxon>Actinopolymorphaceae</taxon>
        <taxon>Actinopolymorpha</taxon>
    </lineage>
</organism>
<feature type="transmembrane region" description="Helical" evidence="2">
    <location>
        <begin position="174"/>
        <end position="200"/>
    </location>
</feature>
<dbReference type="EMBL" id="JACBZA010000001">
    <property type="protein sequence ID" value="NYH84594.1"/>
    <property type="molecule type" value="Genomic_DNA"/>
</dbReference>
<keyword evidence="2" id="KW-0472">Membrane</keyword>
<evidence type="ECO:0000313" key="4">
    <source>
        <dbReference type="Proteomes" id="UP000533017"/>
    </source>
</evidence>
<dbReference type="Gene3D" id="1.20.1260.20">
    <property type="entry name" value="PPE superfamily"/>
    <property type="match status" value="1"/>
</dbReference>
<evidence type="ECO:0000256" key="1">
    <source>
        <dbReference type="SAM" id="MobiDB-lite"/>
    </source>
</evidence>
<evidence type="ECO:0000256" key="2">
    <source>
        <dbReference type="SAM" id="Phobius"/>
    </source>
</evidence>
<accession>A0ABX2S4R7</accession>
<evidence type="ECO:0008006" key="5">
    <source>
        <dbReference type="Google" id="ProtNLM"/>
    </source>
</evidence>
<keyword evidence="2" id="KW-1133">Transmembrane helix</keyword>
<dbReference type="RefSeq" id="WP_139238791.1">
    <property type="nucleotide sequence ID" value="NZ_FOOI01000001.1"/>
</dbReference>
<name>A0ABX2S4R7_9ACTN</name>
<protein>
    <recommendedName>
        <fullName evidence="5">PPE family protein</fullName>
    </recommendedName>
</protein>
<feature type="transmembrane region" description="Helical" evidence="2">
    <location>
        <begin position="149"/>
        <end position="168"/>
    </location>
</feature>
<evidence type="ECO:0000313" key="3">
    <source>
        <dbReference type="EMBL" id="NYH84594.1"/>
    </source>
</evidence>
<dbReference type="InterPro" id="IPR038332">
    <property type="entry name" value="PPE_sf"/>
</dbReference>
<dbReference type="Proteomes" id="UP000533017">
    <property type="component" value="Unassembled WGS sequence"/>
</dbReference>
<keyword evidence="2" id="KW-0812">Transmembrane</keyword>